<dbReference type="AlphaFoldDB" id="A0A0B7A9S7"/>
<organism evidence="4">
    <name type="scientific">Arion vulgaris</name>
    <dbReference type="NCBI Taxonomy" id="1028688"/>
    <lineage>
        <taxon>Eukaryota</taxon>
        <taxon>Metazoa</taxon>
        <taxon>Spiralia</taxon>
        <taxon>Lophotrochozoa</taxon>
        <taxon>Mollusca</taxon>
        <taxon>Gastropoda</taxon>
        <taxon>Heterobranchia</taxon>
        <taxon>Euthyneura</taxon>
        <taxon>Panpulmonata</taxon>
        <taxon>Eupulmonata</taxon>
        <taxon>Stylommatophora</taxon>
        <taxon>Helicina</taxon>
        <taxon>Arionoidea</taxon>
        <taxon>Arionidae</taxon>
        <taxon>Arion</taxon>
    </lineage>
</organism>
<evidence type="ECO:0000256" key="2">
    <source>
        <dbReference type="ARBA" id="ARBA00024063"/>
    </source>
</evidence>
<dbReference type="PANTHER" id="PTHR42905:SF7">
    <property type="entry name" value="PHOSPHOENOLPYRUVATE PHOSPHOMUTASE"/>
    <property type="match status" value="1"/>
</dbReference>
<dbReference type="EMBL" id="HACG01029880">
    <property type="protein sequence ID" value="CEK76745.1"/>
    <property type="molecule type" value="Transcribed_RNA"/>
</dbReference>
<gene>
    <name evidence="4" type="primary">ORF101304</name>
</gene>
<dbReference type="NCBIfam" id="TIGR02320">
    <property type="entry name" value="PEP_mutase"/>
    <property type="match status" value="1"/>
</dbReference>
<reference evidence="4" key="1">
    <citation type="submission" date="2014-12" db="EMBL/GenBank/DDBJ databases">
        <title>Insight into the proteome of Arion vulgaris.</title>
        <authorList>
            <person name="Aradska J."/>
            <person name="Bulat T."/>
            <person name="Smidak R."/>
            <person name="Sarate P."/>
            <person name="Gangsoo J."/>
            <person name="Sialana F."/>
            <person name="Bilban M."/>
            <person name="Lubec G."/>
        </authorList>
    </citation>
    <scope>NUCLEOTIDE SEQUENCE</scope>
    <source>
        <tissue evidence="4">Skin</tissue>
    </source>
</reference>
<dbReference type="SUPFAM" id="SSF51621">
    <property type="entry name" value="Phosphoenolpyruvate/pyruvate domain"/>
    <property type="match status" value="1"/>
</dbReference>
<dbReference type="Pfam" id="PF13714">
    <property type="entry name" value="PEP_mutase"/>
    <property type="match status" value="1"/>
</dbReference>
<dbReference type="InterPro" id="IPR039556">
    <property type="entry name" value="ICL/PEPM"/>
</dbReference>
<keyword evidence="1" id="KW-0413">Isomerase</keyword>
<evidence type="ECO:0000256" key="3">
    <source>
        <dbReference type="ARBA" id="ARBA00038455"/>
    </source>
</evidence>
<evidence type="ECO:0000256" key="1">
    <source>
        <dbReference type="ARBA" id="ARBA00023235"/>
    </source>
</evidence>
<dbReference type="Gene3D" id="3.20.20.60">
    <property type="entry name" value="Phosphoenolpyruvate-binding domains"/>
    <property type="match status" value="1"/>
</dbReference>
<sequence length="341" mass="37778">MAMPSVGVIRCVLSCVGKSASSQLIQHAPKADVVVPYLCFHRRRYSAQTEVKKSTKLRQMLLSSKLEFMMEAHSGISACIAEEAGFKAIWASGLSIATQLGVRDSNEASWTQVLEVLEFMNDACSVPILVDADTGYGNFNNARRLVRKLEDRGIAGAAVEDKLFPKTNSLLDGRAQPLADIKEFALKIKAMKETQRDPDFNIVARVEALIAGWGVDEALKRADAYLEAGATAVLMHSKLKEPTEILEFLKAWQNKGPVVLVPTTYYKTPMQVWRDQNVSLAIWANHSVRASVKAMQELTAQIFKEQSTAGVESKIATVKELFRLTKDDELKEAEDKYLPKA</sequence>
<protein>
    <recommendedName>
        <fullName evidence="2">phosphoenolpyruvate mutase</fullName>
        <ecNumber evidence="2">5.4.2.9</ecNumber>
    </recommendedName>
</protein>
<comment type="similarity">
    <text evidence="3">Belongs to the isocitrate lyase/PEP mutase superfamily. PEP mutase family.</text>
</comment>
<dbReference type="EC" id="5.4.2.9" evidence="2"/>
<dbReference type="InterPro" id="IPR015813">
    <property type="entry name" value="Pyrv/PenolPyrv_kinase-like_dom"/>
</dbReference>
<dbReference type="CDD" id="cd00377">
    <property type="entry name" value="ICL_PEPM"/>
    <property type="match status" value="1"/>
</dbReference>
<name>A0A0B7A9S7_9EUPU</name>
<proteinExistence type="inferred from homology"/>
<evidence type="ECO:0000313" key="4">
    <source>
        <dbReference type="EMBL" id="CEK76745.1"/>
    </source>
</evidence>
<accession>A0A0B7A9S7</accession>
<dbReference type="InterPro" id="IPR012698">
    <property type="entry name" value="PEnolPyrv_PMutase_core"/>
</dbReference>
<dbReference type="PANTHER" id="PTHR42905">
    <property type="entry name" value="PHOSPHOENOLPYRUVATE CARBOXYLASE"/>
    <property type="match status" value="1"/>
</dbReference>
<dbReference type="GO" id="GO:0050188">
    <property type="term" value="F:phosphoenolpyruvate mutase activity"/>
    <property type="evidence" value="ECO:0007669"/>
    <property type="project" value="UniProtKB-EC"/>
</dbReference>
<dbReference type="InterPro" id="IPR040442">
    <property type="entry name" value="Pyrv_kinase-like_dom_sf"/>
</dbReference>